<evidence type="ECO:0000313" key="2">
    <source>
        <dbReference type="EMBL" id="KAK0415690.1"/>
    </source>
</evidence>
<keyword evidence="1" id="KW-0472">Membrane</keyword>
<name>A0AA39I0S6_9BILA</name>
<keyword evidence="1" id="KW-1133">Transmembrane helix</keyword>
<evidence type="ECO:0000256" key="1">
    <source>
        <dbReference type="SAM" id="Phobius"/>
    </source>
</evidence>
<keyword evidence="3" id="KW-1185">Reference proteome</keyword>
<dbReference type="Proteomes" id="UP001175271">
    <property type="component" value="Unassembled WGS sequence"/>
</dbReference>
<organism evidence="2 3">
    <name type="scientific">Steinernema hermaphroditum</name>
    <dbReference type="NCBI Taxonomy" id="289476"/>
    <lineage>
        <taxon>Eukaryota</taxon>
        <taxon>Metazoa</taxon>
        <taxon>Ecdysozoa</taxon>
        <taxon>Nematoda</taxon>
        <taxon>Chromadorea</taxon>
        <taxon>Rhabditida</taxon>
        <taxon>Tylenchina</taxon>
        <taxon>Panagrolaimomorpha</taxon>
        <taxon>Strongyloidoidea</taxon>
        <taxon>Steinernematidae</taxon>
        <taxon>Steinernema</taxon>
    </lineage>
</organism>
<accession>A0AA39I0S6</accession>
<comment type="caution">
    <text evidence="2">The sequence shown here is derived from an EMBL/GenBank/DDBJ whole genome shotgun (WGS) entry which is preliminary data.</text>
</comment>
<proteinExistence type="predicted"/>
<sequence length="76" mass="8521">MRGYFGDSADESNAIEEVLDSTLNTFPHPIVFLAAFYFLIFVGIAILFALLWFLPLRTTTKCSSNPDSQFNEPTVV</sequence>
<gene>
    <name evidence="2" type="ORF">QR680_012060</name>
</gene>
<feature type="transmembrane region" description="Helical" evidence="1">
    <location>
        <begin position="30"/>
        <end position="54"/>
    </location>
</feature>
<evidence type="ECO:0000313" key="3">
    <source>
        <dbReference type="Proteomes" id="UP001175271"/>
    </source>
</evidence>
<dbReference type="EMBL" id="JAUCMV010000002">
    <property type="protein sequence ID" value="KAK0415690.1"/>
    <property type="molecule type" value="Genomic_DNA"/>
</dbReference>
<reference evidence="2" key="1">
    <citation type="submission" date="2023-06" db="EMBL/GenBank/DDBJ databases">
        <title>Genomic analysis of the entomopathogenic nematode Steinernema hermaphroditum.</title>
        <authorList>
            <person name="Schwarz E.M."/>
            <person name="Heppert J.K."/>
            <person name="Baniya A."/>
            <person name="Schwartz H.T."/>
            <person name="Tan C.-H."/>
            <person name="Antoshechkin I."/>
            <person name="Sternberg P.W."/>
            <person name="Goodrich-Blair H."/>
            <person name="Dillman A.R."/>
        </authorList>
    </citation>
    <scope>NUCLEOTIDE SEQUENCE</scope>
    <source>
        <strain evidence="2">PS9179</strain>
        <tissue evidence="2">Whole animal</tissue>
    </source>
</reference>
<dbReference type="AlphaFoldDB" id="A0AA39I0S6"/>
<protein>
    <submittedName>
        <fullName evidence="2">Uncharacterized protein</fullName>
    </submittedName>
</protein>
<keyword evidence="1" id="KW-0812">Transmembrane</keyword>